<proteinExistence type="predicted"/>
<sequence>MIWEGNQEIEEVADKYQLTFLHIDCTQDKKADKKLPTNAWIVTYLDRKDGSEEFANHYDIVMGVKMDVFNCYYDKLRDGSRIKDIGWCNGGVSPPLFDKKSYLKTSGSGTKEKA</sequence>
<protein>
    <submittedName>
        <fullName evidence="1">Uncharacterized protein</fullName>
    </submittedName>
</protein>
<dbReference type="EMBL" id="HQ634174">
    <property type="protein sequence ID" value="AGH26219.1"/>
    <property type="molecule type" value="Genomic_DNA"/>
</dbReference>
<organism evidence="1 2">
    <name type="scientific">Prochlorococcus phage MED4-213</name>
    <dbReference type="NCBI Taxonomy" id="889956"/>
    <lineage>
        <taxon>Viruses</taxon>
        <taxon>Duplodnaviria</taxon>
        <taxon>Heunggongvirae</taxon>
        <taxon>Uroviricota</taxon>
        <taxon>Caudoviricetes</taxon>
        <taxon>Eurybiavirus</taxon>
        <taxon>Eurybiavirus MED4213</taxon>
    </lineage>
</organism>
<dbReference type="GeneID" id="15010387"/>
<reference evidence="1 2" key="1">
    <citation type="submission" date="2010-11" db="EMBL/GenBank/DDBJ databases">
        <title>The Genome Sequence of Cyanophage MED4-213.</title>
        <authorList>
            <consortium name="The Broad Institute Genome Sequencing Platform"/>
            <person name="Henn M.R."/>
            <person name="Sullivan M.S."/>
            <person name="Osburne M.S."/>
            <person name="Levin J."/>
            <person name="Malboeuf C."/>
            <person name="Casali M."/>
            <person name="Russ C."/>
            <person name="Lennon N."/>
            <person name="Chapman S.B."/>
            <person name="Erlich R."/>
            <person name="Young S.K."/>
            <person name="Yandava C."/>
            <person name="Zeng Q."/>
            <person name="Alvarado L."/>
            <person name="Anderson S."/>
            <person name="Berlin A."/>
            <person name="Chen Z."/>
            <person name="Freedman E."/>
            <person name="Gellesch M."/>
            <person name="Goldberg J."/>
            <person name="Green L."/>
            <person name="Griggs A."/>
            <person name="Gujja S."/>
            <person name="Heilman E.R."/>
            <person name="Heiman D."/>
            <person name="Hollinger A."/>
            <person name="Howarth C."/>
            <person name="Larson L."/>
            <person name="Mehta T."/>
            <person name="Pearson M."/>
            <person name="Roberts A."/>
            <person name="Ryan E."/>
            <person name="Saif S."/>
            <person name="Shea T."/>
            <person name="Shenoy N."/>
            <person name="Sisk P."/>
            <person name="Stolte C."/>
            <person name="Sykes S."/>
            <person name="White J."/>
            <person name="Yu Q."/>
            <person name="Coleman M.L."/>
            <person name="Huang K.H."/>
            <person name="Weigele P.R."/>
            <person name="DeFrancesco A.S."/>
            <person name="Kern S.E."/>
            <person name="Thompson L.R."/>
            <person name="Fu R."/>
            <person name="Hombeck B."/>
            <person name="Chisholm S.W."/>
            <person name="Haas B."/>
            <person name="Nusbaum C."/>
            <person name="Birren B."/>
        </authorList>
    </citation>
    <scope>NUCLEOTIDE SEQUENCE [LARGE SCALE GENOMIC DNA]</scope>
    <source>
        <strain evidence="1">MED4-213</strain>
    </source>
</reference>
<accession>M4QDB4</accession>
<dbReference type="RefSeq" id="YP_007673864.1">
    <property type="nucleotide sequence ID" value="NC_020845.1"/>
</dbReference>
<dbReference type="KEGG" id="vg:15010387"/>
<name>M4QDB4_9CAUD</name>
<evidence type="ECO:0000313" key="2">
    <source>
        <dbReference type="Proteomes" id="UP000012039"/>
    </source>
</evidence>
<dbReference type="Proteomes" id="UP000012039">
    <property type="component" value="Segment"/>
</dbReference>
<keyword evidence="2" id="KW-1185">Reference proteome</keyword>
<evidence type="ECO:0000313" key="1">
    <source>
        <dbReference type="EMBL" id="AGH26219.1"/>
    </source>
</evidence>
<gene>
    <name evidence="1" type="ORF">CPMG_00118</name>
</gene>